<reference evidence="1 2" key="1">
    <citation type="journal article" date="2019" name="Sci. Rep.">
        <title>Orb-weaving spider Araneus ventricosus genome elucidates the spidroin gene catalogue.</title>
        <authorList>
            <person name="Kono N."/>
            <person name="Nakamura H."/>
            <person name="Ohtoshi R."/>
            <person name="Moran D.A.P."/>
            <person name="Shinohara A."/>
            <person name="Yoshida Y."/>
            <person name="Fujiwara M."/>
            <person name="Mori M."/>
            <person name="Tomita M."/>
            <person name="Arakawa K."/>
        </authorList>
    </citation>
    <scope>NUCLEOTIDE SEQUENCE [LARGE SCALE GENOMIC DNA]</scope>
</reference>
<protein>
    <submittedName>
        <fullName evidence="1">Uncharacterized protein</fullName>
    </submittedName>
</protein>
<comment type="caution">
    <text evidence="1">The sequence shown here is derived from an EMBL/GenBank/DDBJ whole genome shotgun (WGS) entry which is preliminary data.</text>
</comment>
<evidence type="ECO:0000313" key="1">
    <source>
        <dbReference type="EMBL" id="GBM77909.1"/>
    </source>
</evidence>
<name>A0A4Y2IL23_ARAVE</name>
<organism evidence="1 2">
    <name type="scientific">Araneus ventricosus</name>
    <name type="common">Orbweaver spider</name>
    <name type="synonym">Epeira ventricosa</name>
    <dbReference type="NCBI Taxonomy" id="182803"/>
    <lineage>
        <taxon>Eukaryota</taxon>
        <taxon>Metazoa</taxon>
        <taxon>Ecdysozoa</taxon>
        <taxon>Arthropoda</taxon>
        <taxon>Chelicerata</taxon>
        <taxon>Arachnida</taxon>
        <taxon>Araneae</taxon>
        <taxon>Araneomorphae</taxon>
        <taxon>Entelegynae</taxon>
        <taxon>Araneoidea</taxon>
        <taxon>Araneidae</taxon>
        <taxon>Araneus</taxon>
    </lineage>
</organism>
<proteinExistence type="predicted"/>
<sequence>MTNLTTILVTAWQLEDKRNLLRRTSNSLQSISTGFMNFLEITSLPYITVTPLQSIKASSSQESVEFDQQASYELDKKPLECCG</sequence>
<accession>A0A4Y2IL23</accession>
<dbReference type="EMBL" id="BGPR01002718">
    <property type="protein sequence ID" value="GBM77909.1"/>
    <property type="molecule type" value="Genomic_DNA"/>
</dbReference>
<dbReference type="Proteomes" id="UP000499080">
    <property type="component" value="Unassembled WGS sequence"/>
</dbReference>
<keyword evidence="2" id="KW-1185">Reference proteome</keyword>
<dbReference type="AlphaFoldDB" id="A0A4Y2IL23"/>
<gene>
    <name evidence="1" type="ORF">AVEN_48169_1</name>
</gene>
<evidence type="ECO:0000313" key="2">
    <source>
        <dbReference type="Proteomes" id="UP000499080"/>
    </source>
</evidence>